<organism evidence="5 6">
    <name type="scientific">Spiribacter salinus</name>
    <dbReference type="NCBI Taxonomy" id="1335746"/>
    <lineage>
        <taxon>Bacteria</taxon>
        <taxon>Pseudomonadati</taxon>
        <taxon>Pseudomonadota</taxon>
        <taxon>Gammaproteobacteria</taxon>
        <taxon>Chromatiales</taxon>
        <taxon>Ectothiorhodospiraceae</taxon>
        <taxon>Spiribacter</taxon>
    </lineage>
</organism>
<dbReference type="PANTHER" id="PTHR42811">
    <property type="entry name" value="SERINE ACETYLTRANSFERASE"/>
    <property type="match status" value="1"/>
</dbReference>
<dbReference type="InterPro" id="IPR018357">
    <property type="entry name" value="Hexapep_transf_CS"/>
</dbReference>
<proteinExistence type="inferred from homology"/>
<dbReference type="EC" id="2.3.1.30" evidence="4"/>
<reference evidence="5 6" key="1">
    <citation type="submission" date="2019-06" db="EMBL/GenBank/DDBJ databases">
        <title>Metagenome assembled Genome of Spiribacter salinus SL48-SHIP from the microbial mat of Salt Lake 48 (Novosibirsk region, Russia).</title>
        <authorList>
            <person name="Shipova A."/>
            <person name="Rozanov A.S."/>
            <person name="Bryanskaya A.V."/>
            <person name="Peltek S.E."/>
        </authorList>
    </citation>
    <scope>NUCLEOTIDE SEQUENCE [LARGE SCALE GENOMIC DNA]</scope>
    <source>
        <strain evidence="5">SL48-SHIP-2</strain>
    </source>
</reference>
<keyword evidence="1 4" id="KW-0808">Transferase</keyword>
<dbReference type="GO" id="GO:0009001">
    <property type="term" value="F:serine O-acetyltransferase activity"/>
    <property type="evidence" value="ECO:0007669"/>
    <property type="project" value="UniProtKB-EC"/>
</dbReference>
<dbReference type="InterPro" id="IPR011004">
    <property type="entry name" value="Trimer_LpxA-like_sf"/>
</dbReference>
<dbReference type="GO" id="GO:0005737">
    <property type="term" value="C:cytoplasm"/>
    <property type="evidence" value="ECO:0007669"/>
    <property type="project" value="InterPro"/>
</dbReference>
<evidence type="ECO:0000313" key="5">
    <source>
        <dbReference type="EMBL" id="TQF00867.1"/>
    </source>
</evidence>
<dbReference type="CDD" id="cd03354">
    <property type="entry name" value="LbH_SAT"/>
    <property type="match status" value="1"/>
</dbReference>
<sequence length="171" mass="18146">MSETVGDDANVSAAVPDWGREEVQGVWDPGRKLLRAVRRYQALGKRRGLLARIGRKYWVLNHWFWSLVTQSEIHLCTEIGGGLRLTHPTGIIIHPEAKIGPNCMIFQQVTLAGPVVLGGHVDVGAGAKLIAPLTVGDHVVIGANAVVTQDVPAGATVAGIPARIIKEAGAS</sequence>
<evidence type="ECO:0000256" key="2">
    <source>
        <dbReference type="ARBA" id="ARBA00022737"/>
    </source>
</evidence>
<comment type="catalytic activity">
    <reaction evidence="4">
        <text>L-serine + acetyl-CoA = O-acetyl-L-serine + CoA</text>
        <dbReference type="Rhea" id="RHEA:24560"/>
        <dbReference type="ChEBI" id="CHEBI:33384"/>
        <dbReference type="ChEBI" id="CHEBI:57287"/>
        <dbReference type="ChEBI" id="CHEBI:57288"/>
        <dbReference type="ChEBI" id="CHEBI:58340"/>
        <dbReference type="EC" id="2.3.1.30"/>
    </reaction>
</comment>
<keyword evidence="3 4" id="KW-0012">Acyltransferase</keyword>
<dbReference type="EMBL" id="VIFK01000003">
    <property type="protein sequence ID" value="TQF00867.1"/>
    <property type="molecule type" value="Genomic_DNA"/>
</dbReference>
<dbReference type="PROSITE" id="PS00101">
    <property type="entry name" value="HEXAPEP_TRANSFERASES"/>
    <property type="match status" value="1"/>
</dbReference>
<protein>
    <recommendedName>
        <fullName evidence="4">Serine acetyltransferase</fullName>
        <ecNumber evidence="4">2.3.1.30</ecNumber>
    </recommendedName>
</protein>
<comment type="similarity">
    <text evidence="4">Belongs to the transferase hexapeptide repeat family.</text>
</comment>
<dbReference type="InterPro" id="IPR045304">
    <property type="entry name" value="LbH_SAT"/>
</dbReference>
<accession>A0A540VW10</accession>
<dbReference type="Proteomes" id="UP000315400">
    <property type="component" value="Unassembled WGS sequence"/>
</dbReference>
<evidence type="ECO:0000256" key="1">
    <source>
        <dbReference type="ARBA" id="ARBA00022679"/>
    </source>
</evidence>
<dbReference type="GO" id="GO:0006535">
    <property type="term" value="P:cysteine biosynthetic process from serine"/>
    <property type="evidence" value="ECO:0007669"/>
    <property type="project" value="InterPro"/>
</dbReference>
<evidence type="ECO:0000313" key="6">
    <source>
        <dbReference type="Proteomes" id="UP000315400"/>
    </source>
</evidence>
<dbReference type="AlphaFoldDB" id="A0A540VW10"/>
<dbReference type="InterPro" id="IPR005881">
    <property type="entry name" value="Ser_O-AcTrfase"/>
</dbReference>
<name>A0A540VW10_9GAMM</name>
<gene>
    <name evidence="5" type="ORF">FKY71_01045</name>
</gene>
<evidence type="ECO:0000256" key="4">
    <source>
        <dbReference type="PIRNR" id="PIRNR000441"/>
    </source>
</evidence>
<keyword evidence="2" id="KW-0677">Repeat</keyword>
<dbReference type="PIRSF" id="PIRSF000441">
    <property type="entry name" value="CysE"/>
    <property type="match status" value="1"/>
</dbReference>
<dbReference type="SUPFAM" id="SSF51161">
    <property type="entry name" value="Trimeric LpxA-like enzymes"/>
    <property type="match status" value="1"/>
</dbReference>
<evidence type="ECO:0000256" key="3">
    <source>
        <dbReference type="ARBA" id="ARBA00023315"/>
    </source>
</evidence>
<comment type="caution">
    <text evidence="5">The sequence shown here is derived from an EMBL/GenBank/DDBJ whole genome shotgun (WGS) entry which is preliminary data.</text>
</comment>
<dbReference type="Gene3D" id="2.160.10.10">
    <property type="entry name" value="Hexapeptide repeat proteins"/>
    <property type="match status" value="1"/>
</dbReference>